<evidence type="ECO:0000313" key="3">
    <source>
        <dbReference type="EMBL" id="PRQ06192.1"/>
    </source>
</evidence>
<evidence type="ECO:0000313" key="4">
    <source>
        <dbReference type="Proteomes" id="UP000238823"/>
    </source>
</evidence>
<dbReference type="OrthoDB" id="9823304at2"/>
<reference evidence="3 4" key="1">
    <citation type="submission" date="2018-03" db="EMBL/GenBank/DDBJ databases">
        <title>Draft Genome Sequences of the Obligatory Marine Myxobacteria Enhygromyxa salina SWB007.</title>
        <authorList>
            <person name="Poehlein A."/>
            <person name="Moghaddam J.A."/>
            <person name="Harms H."/>
            <person name="Alanjari M."/>
            <person name="Koenig G.M."/>
            <person name="Daniel R."/>
            <person name="Schaeberle T.F."/>
        </authorList>
    </citation>
    <scope>NUCLEOTIDE SEQUENCE [LARGE SCALE GENOMIC DNA]</scope>
    <source>
        <strain evidence="3 4">SWB007</strain>
    </source>
</reference>
<feature type="domain" description="Cadherin-like beta-sandwich-like" evidence="2">
    <location>
        <begin position="1046"/>
        <end position="1132"/>
    </location>
</feature>
<comment type="caution">
    <text evidence="3">The sequence shown here is derived from an EMBL/GenBank/DDBJ whole genome shotgun (WGS) entry which is preliminary data.</text>
</comment>
<organism evidence="3 4">
    <name type="scientific">Enhygromyxa salina</name>
    <dbReference type="NCBI Taxonomy" id="215803"/>
    <lineage>
        <taxon>Bacteria</taxon>
        <taxon>Pseudomonadati</taxon>
        <taxon>Myxococcota</taxon>
        <taxon>Polyangia</taxon>
        <taxon>Nannocystales</taxon>
        <taxon>Nannocystaceae</taxon>
        <taxon>Enhygromyxa</taxon>
    </lineage>
</organism>
<name>A0A2S9YM91_9BACT</name>
<dbReference type="EMBL" id="PVNL01000080">
    <property type="protein sequence ID" value="PRQ06192.1"/>
    <property type="molecule type" value="Genomic_DNA"/>
</dbReference>
<gene>
    <name evidence="3" type="ORF">ENSA7_41100</name>
</gene>
<dbReference type="RefSeq" id="WP_106091062.1">
    <property type="nucleotide sequence ID" value="NZ_PVNL01000080.1"/>
</dbReference>
<evidence type="ECO:0000256" key="1">
    <source>
        <dbReference type="SAM" id="MobiDB-lite"/>
    </source>
</evidence>
<sequence length="1140" mass="125164">MANEHKLESPEIVAQDGKLIVRLAFYRAGYLTGEVLCTLRVFHDAVELEDDKKLFDQRKIMKRVNPREHLYKTEFSVPLENIGKISLDVELIKSTNSALLAKASYRYGVKLNQLTKIRRDDAPPRLVHAINTAAGRQAKPSTGHKLNDMLAHIHAALIDNDRFRVGMATSIDGAFSGRRQKSSQPLRRVDEQLSAIIAEKFLGLPYQMPGNVYGNCHVPGVTGKRLVHLNNDVFWERMRPSADEITYPWCTECQQLTSMVNYLRGADIYALAPGSRGEMGAQRASFHVATAAGGTIIDEADANGPLPAKLYDDPQFPLGPGDFFVFNDEKHRVKADDGTEQIVTGKVVRGYSEAEREKRDPKPIPAQHPDNHPHISCILRVFKRAGNHFFQLIDTGGQPPFTPFAVMRQTAPTVEGTCEGRFLTLVRADADAAGIAPCVGIGVWPKSYKTDVGKLERAYERALVARPVALARLFLVERATGAVLYATPLLRTYTEDPHQNFSPARLAWALRNVPHGDEIEAFWGVWGPRGPLAKRMIASRNASLFDIRSEFAASTTPSAEFNNVILSKFPYGEATGFLFLQNINALSSQTAEQMHGGEHEFRFPTDDQDPDYYKQFGYVAVTRYNNAHKSKSWIQLKAYDLNAYAWDQHVFGDRSVRKVSKQVTSTDIPQELEMLTGQQRIDAEQFAVVEGKWFSKGTHPASPVFDSGKLGQQPGGPKDGQVAKSANDKAVTLTLPKTVAAIAGDSKVQLWVELSLPVIDQRYPRPDKYEQYPYFRGDFPVRPVGCPGNPGPDACPDFFPDKCPSDCQYIVRLRSLKLGGTGRLDAPFKSGTTSYSGTISYTDGAALTVTANASCKAKVEVACAGKTVSSSSGVESPPLQLGVGSNTVEVTATAQNNTVAAYTLTLTRAQASSDHSLAALTPSAGKLVQAGNAPAGFAPKVLTYELVDTQDAKLGYRPKLTNELAKLQINGKPHASDTEFTLNAAGFGSHVTNFEVRAEDGGSSIYELTYRRGNDNAALKTLRCLINYQDQELVKNIPTEAEQSKHPDKESYSVEVPDATTRVRIVAVPAVNTSKVFLDGKRLFGVTTVQLQQPGGVEGEPPLQTNGASVALIEVEAQNGRRRIYELQIYRPKDKDLLGH</sequence>
<dbReference type="InterPro" id="IPR025883">
    <property type="entry name" value="Cadherin-like_domain"/>
</dbReference>
<proteinExistence type="predicted"/>
<dbReference type="AlphaFoldDB" id="A0A2S9YM91"/>
<feature type="domain" description="Cadherin-like beta-sandwich-like" evidence="2">
    <location>
        <begin position="827"/>
        <end position="908"/>
    </location>
</feature>
<dbReference type="Pfam" id="PF12733">
    <property type="entry name" value="Cadherin-like"/>
    <property type="match status" value="3"/>
</dbReference>
<evidence type="ECO:0000259" key="2">
    <source>
        <dbReference type="Pfam" id="PF12733"/>
    </source>
</evidence>
<protein>
    <submittedName>
        <fullName evidence="3">Cadherin-like beta sandwich domain protein</fullName>
    </submittedName>
</protein>
<dbReference type="Proteomes" id="UP000238823">
    <property type="component" value="Unassembled WGS sequence"/>
</dbReference>
<feature type="compositionally biased region" description="Basic and acidic residues" evidence="1">
    <location>
        <begin position="352"/>
        <end position="362"/>
    </location>
</feature>
<accession>A0A2S9YM91</accession>
<feature type="domain" description="Cadherin-like beta-sandwich-like" evidence="2">
    <location>
        <begin position="933"/>
        <end position="1012"/>
    </location>
</feature>
<feature type="region of interest" description="Disordered" evidence="1">
    <location>
        <begin position="350"/>
        <end position="370"/>
    </location>
</feature>